<reference evidence="2" key="1">
    <citation type="submission" date="2016-03" db="EMBL/GenBank/DDBJ databases">
        <authorList>
            <person name="Ploux O."/>
        </authorList>
    </citation>
    <scope>NUCLEOTIDE SEQUENCE [LARGE SCALE GENOMIC DNA]</scope>
    <source>
        <strain evidence="2">UK7</strain>
    </source>
</reference>
<evidence type="ECO:0000313" key="2">
    <source>
        <dbReference type="Proteomes" id="UP000178129"/>
    </source>
</evidence>
<accession>A0A1E1LAK6</accession>
<dbReference type="STRING" id="914237.A0A1E1LAK6"/>
<dbReference type="AlphaFoldDB" id="A0A1E1LAK6"/>
<sequence length="238" mass="27071">MIPSTYDVCLLSVSNPKIGDDQFIKSEERELKKASFTSNEREQLTVEHPIDFNGGHITLHADSSITLSQNAYDKTLKLIEDEPVDLLNSRGGQKLNYAKGLKFVKLDKNSLKLIVFTNSSFANLKDFYSQISYICVLTDKYENANIVHWSFTCYKRVTRSVLASELYAISEGFDMASALKATIEQIMEINVLPLVMATDSKSLYDCVVKLNTTREKRLIIDLMCLRQAYERKEISEVI</sequence>
<dbReference type="EMBL" id="FJUW01000042">
    <property type="protein sequence ID" value="CZT07526.1"/>
    <property type="molecule type" value="Genomic_DNA"/>
</dbReference>
<name>A0A1E1LAK6_9HELO</name>
<dbReference type="Proteomes" id="UP000178129">
    <property type="component" value="Unassembled WGS sequence"/>
</dbReference>
<protein>
    <recommendedName>
        <fullName evidence="3">Reverse transcriptase Ty1/copia-type domain-containing protein</fullName>
    </recommendedName>
</protein>
<organism evidence="1 2">
    <name type="scientific">Rhynchosporium graminicola</name>
    <dbReference type="NCBI Taxonomy" id="2792576"/>
    <lineage>
        <taxon>Eukaryota</taxon>
        <taxon>Fungi</taxon>
        <taxon>Dikarya</taxon>
        <taxon>Ascomycota</taxon>
        <taxon>Pezizomycotina</taxon>
        <taxon>Leotiomycetes</taxon>
        <taxon>Helotiales</taxon>
        <taxon>Ploettnerulaceae</taxon>
        <taxon>Rhynchosporium</taxon>
    </lineage>
</organism>
<dbReference type="InParanoid" id="A0A1E1LAK6"/>
<gene>
    <name evidence="1" type="ORF">RCO7_09774</name>
</gene>
<keyword evidence="2" id="KW-1185">Reference proteome</keyword>
<comment type="caution">
    <text evidence="1">The sequence shown here is derived from an EMBL/GenBank/DDBJ whole genome shotgun (WGS) entry which is preliminary data.</text>
</comment>
<evidence type="ECO:0008006" key="3">
    <source>
        <dbReference type="Google" id="ProtNLM"/>
    </source>
</evidence>
<evidence type="ECO:0000313" key="1">
    <source>
        <dbReference type="EMBL" id="CZT07526.1"/>
    </source>
</evidence>
<proteinExistence type="predicted"/>